<organism evidence="2 3">
    <name type="scientific">Cichlidogyrus casuarinus</name>
    <dbReference type="NCBI Taxonomy" id="1844966"/>
    <lineage>
        <taxon>Eukaryota</taxon>
        <taxon>Metazoa</taxon>
        <taxon>Spiralia</taxon>
        <taxon>Lophotrochozoa</taxon>
        <taxon>Platyhelminthes</taxon>
        <taxon>Monogenea</taxon>
        <taxon>Monopisthocotylea</taxon>
        <taxon>Dactylogyridea</taxon>
        <taxon>Ancyrocephalidae</taxon>
        <taxon>Cichlidogyrus</taxon>
    </lineage>
</organism>
<keyword evidence="3" id="KW-1185">Reference proteome</keyword>
<name>A0ABD2PIZ3_9PLAT</name>
<dbReference type="EMBL" id="JBJKFK010008311">
    <property type="protein sequence ID" value="KAL3307104.1"/>
    <property type="molecule type" value="Genomic_DNA"/>
</dbReference>
<sequence length="134" mass="15081">MRLLNLMKLTMVCCCASLLEGSSCDPPFTLKNSICFVMYGNENLEKQSVSDEFVKCSAIGGRPPFLDELNAVMDAGLIQASIPNTDFAYMIRLAAHYLFTRPDRFDMPNTIYDLRTRSLRKLTSGNGNFINHRS</sequence>
<dbReference type="Proteomes" id="UP001626550">
    <property type="component" value="Unassembled WGS sequence"/>
</dbReference>
<accession>A0ABD2PIZ3</accession>
<evidence type="ECO:0000313" key="3">
    <source>
        <dbReference type="Proteomes" id="UP001626550"/>
    </source>
</evidence>
<protein>
    <submittedName>
        <fullName evidence="2">Uncharacterized protein</fullName>
    </submittedName>
</protein>
<dbReference type="AlphaFoldDB" id="A0ABD2PIZ3"/>
<comment type="caution">
    <text evidence="2">The sequence shown here is derived from an EMBL/GenBank/DDBJ whole genome shotgun (WGS) entry which is preliminary data.</text>
</comment>
<feature type="non-terminal residue" evidence="2">
    <location>
        <position position="134"/>
    </location>
</feature>
<keyword evidence="1" id="KW-0732">Signal</keyword>
<gene>
    <name evidence="2" type="ORF">Ciccas_014390</name>
</gene>
<proteinExistence type="predicted"/>
<feature type="chain" id="PRO_5044744376" evidence="1">
    <location>
        <begin position="22"/>
        <end position="134"/>
    </location>
</feature>
<evidence type="ECO:0000313" key="2">
    <source>
        <dbReference type="EMBL" id="KAL3307104.1"/>
    </source>
</evidence>
<feature type="signal peptide" evidence="1">
    <location>
        <begin position="1"/>
        <end position="21"/>
    </location>
</feature>
<reference evidence="2 3" key="1">
    <citation type="submission" date="2024-11" db="EMBL/GenBank/DDBJ databases">
        <title>Adaptive evolution of stress response genes in parasites aligns with host niche diversity.</title>
        <authorList>
            <person name="Hahn C."/>
            <person name="Resl P."/>
        </authorList>
    </citation>
    <scope>NUCLEOTIDE SEQUENCE [LARGE SCALE GENOMIC DNA]</scope>
    <source>
        <strain evidence="2">EGGRZ-B1_66</strain>
        <tissue evidence="2">Body</tissue>
    </source>
</reference>
<evidence type="ECO:0000256" key="1">
    <source>
        <dbReference type="SAM" id="SignalP"/>
    </source>
</evidence>